<dbReference type="CDD" id="cd07900">
    <property type="entry name" value="Adenylation_DNA_ligase_I_Euk"/>
    <property type="match status" value="1"/>
</dbReference>
<dbReference type="InterPro" id="IPR050191">
    <property type="entry name" value="ATP-dep_DNA_ligase"/>
</dbReference>
<keyword evidence="15" id="KW-1185">Reference proteome</keyword>
<organism evidence="14 15">
    <name type="scientific">Blyttiomyces helicus</name>
    <dbReference type="NCBI Taxonomy" id="388810"/>
    <lineage>
        <taxon>Eukaryota</taxon>
        <taxon>Fungi</taxon>
        <taxon>Fungi incertae sedis</taxon>
        <taxon>Chytridiomycota</taxon>
        <taxon>Chytridiomycota incertae sedis</taxon>
        <taxon>Chytridiomycetes</taxon>
        <taxon>Chytridiomycetes incertae sedis</taxon>
        <taxon>Blyttiomyces</taxon>
    </lineage>
</organism>
<dbReference type="Pfam" id="PF04679">
    <property type="entry name" value="DNA_ligase_A_C"/>
    <property type="match status" value="1"/>
</dbReference>
<evidence type="ECO:0000256" key="10">
    <source>
        <dbReference type="ARBA" id="ARBA00023306"/>
    </source>
</evidence>
<dbReference type="InterPro" id="IPR012340">
    <property type="entry name" value="NA-bd_OB-fold"/>
</dbReference>
<keyword evidence="6 11" id="KW-0227">DNA damage</keyword>
<evidence type="ECO:0000313" key="14">
    <source>
        <dbReference type="EMBL" id="RKO83497.1"/>
    </source>
</evidence>
<protein>
    <recommendedName>
        <fullName evidence="11">DNA ligase</fullName>
        <ecNumber evidence="11">6.5.1.1</ecNumber>
    </recommendedName>
</protein>
<dbReference type="PANTHER" id="PTHR45674:SF4">
    <property type="entry name" value="DNA LIGASE 1"/>
    <property type="match status" value="1"/>
</dbReference>
<dbReference type="SUPFAM" id="SSF117018">
    <property type="entry name" value="ATP-dependent DNA ligase DNA-binding domain"/>
    <property type="match status" value="1"/>
</dbReference>
<dbReference type="SUPFAM" id="SSF56091">
    <property type="entry name" value="DNA ligase/mRNA capping enzyme, catalytic domain"/>
    <property type="match status" value="1"/>
</dbReference>
<proteinExistence type="inferred from homology"/>
<dbReference type="Pfam" id="PF01068">
    <property type="entry name" value="DNA_ligase_A_M"/>
    <property type="match status" value="1"/>
</dbReference>
<feature type="non-terminal residue" evidence="14">
    <location>
        <position position="393"/>
    </location>
</feature>
<dbReference type="PROSITE" id="PS50160">
    <property type="entry name" value="DNA_LIGASE_A3"/>
    <property type="match status" value="1"/>
</dbReference>
<dbReference type="GO" id="GO:0003910">
    <property type="term" value="F:DNA ligase (ATP) activity"/>
    <property type="evidence" value="ECO:0007669"/>
    <property type="project" value="UniProtKB-EC"/>
</dbReference>
<evidence type="ECO:0000256" key="3">
    <source>
        <dbReference type="ARBA" id="ARBA00022618"/>
    </source>
</evidence>
<dbReference type="GO" id="GO:0006281">
    <property type="term" value="P:DNA repair"/>
    <property type="evidence" value="ECO:0007669"/>
    <property type="project" value="UniProtKB-KW"/>
</dbReference>
<dbReference type="NCBIfam" id="TIGR00574">
    <property type="entry name" value="dnl1"/>
    <property type="match status" value="1"/>
</dbReference>
<dbReference type="GO" id="GO:0005634">
    <property type="term" value="C:nucleus"/>
    <property type="evidence" value="ECO:0007669"/>
    <property type="project" value="TreeGrafter"/>
</dbReference>
<dbReference type="OrthoDB" id="206088at2759"/>
<keyword evidence="3" id="KW-0132">Cell division</keyword>
<keyword evidence="10" id="KW-0131">Cell cycle</keyword>
<dbReference type="GO" id="GO:0006310">
    <property type="term" value="P:DNA recombination"/>
    <property type="evidence" value="ECO:0007669"/>
    <property type="project" value="UniProtKB-KW"/>
</dbReference>
<dbReference type="Gene3D" id="2.40.50.140">
    <property type="entry name" value="Nucleic acid-binding proteins"/>
    <property type="match status" value="1"/>
</dbReference>
<dbReference type="Gene3D" id="1.10.3260.10">
    <property type="entry name" value="DNA ligase, ATP-dependent, N-terminal domain"/>
    <property type="match status" value="1"/>
</dbReference>
<evidence type="ECO:0000256" key="8">
    <source>
        <dbReference type="ARBA" id="ARBA00023172"/>
    </source>
</evidence>
<keyword evidence="4" id="KW-0235">DNA replication</keyword>
<dbReference type="GO" id="GO:0071897">
    <property type="term" value="P:DNA biosynthetic process"/>
    <property type="evidence" value="ECO:0007669"/>
    <property type="project" value="InterPro"/>
</dbReference>
<dbReference type="GO" id="GO:0005524">
    <property type="term" value="F:ATP binding"/>
    <property type="evidence" value="ECO:0007669"/>
    <property type="project" value="UniProtKB-KW"/>
</dbReference>
<dbReference type="EMBL" id="ML001170">
    <property type="protein sequence ID" value="RKO83497.1"/>
    <property type="molecule type" value="Genomic_DNA"/>
</dbReference>
<evidence type="ECO:0000259" key="13">
    <source>
        <dbReference type="PROSITE" id="PS50160"/>
    </source>
</evidence>
<feature type="non-terminal residue" evidence="14">
    <location>
        <position position="1"/>
    </location>
</feature>
<dbReference type="GO" id="GO:0005739">
    <property type="term" value="C:mitochondrion"/>
    <property type="evidence" value="ECO:0007669"/>
    <property type="project" value="TreeGrafter"/>
</dbReference>
<dbReference type="GO" id="GO:0003677">
    <property type="term" value="F:DNA binding"/>
    <property type="evidence" value="ECO:0007669"/>
    <property type="project" value="InterPro"/>
</dbReference>
<dbReference type="Gene3D" id="3.30.1490.70">
    <property type="match status" value="1"/>
</dbReference>
<keyword evidence="2 11" id="KW-0436">Ligase</keyword>
<dbReference type="PROSITE" id="PS00333">
    <property type="entry name" value="DNA_LIGASE_A2"/>
    <property type="match status" value="1"/>
</dbReference>
<comment type="catalytic activity">
    <reaction evidence="11">
        <text>ATP + (deoxyribonucleotide)n-3'-hydroxyl + 5'-phospho-(deoxyribonucleotide)m = (deoxyribonucleotide)n+m + AMP + diphosphate.</text>
        <dbReference type="EC" id="6.5.1.1"/>
    </reaction>
</comment>
<dbReference type="FunFam" id="3.30.470.30:FF:000016">
    <property type="entry name" value="DNA ligase"/>
    <property type="match status" value="1"/>
</dbReference>
<dbReference type="InterPro" id="IPR012310">
    <property type="entry name" value="DNA_ligase_ATP-dep_cent"/>
</dbReference>
<keyword evidence="9 11" id="KW-0234">DNA repair</keyword>
<keyword evidence="5 11" id="KW-0547">Nucleotide-binding</keyword>
<evidence type="ECO:0000256" key="2">
    <source>
        <dbReference type="ARBA" id="ARBA00022598"/>
    </source>
</evidence>
<dbReference type="InterPro" id="IPR012309">
    <property type="entry name" value="DNA_ligase_ATP-dep_C"/>
</dbReference>
<feature type="domain" description="ATP-dependent DNA ligase family profile" evidence="13">
    <location>
        <begin position="194"/>
        <end position="330"/>
    </location>
</feature>
<dbReference type="GO" id="GO:0051301">
    <property type="term" value="P:cell division"/>
    <property type="evidence" value="ECO:0007669"/>
    <property type="project" value="UniProtKB-KW"/>
</dbReference>
<dbReference type="PANTHER" id="PTHR45674">
    <property type="entry name" value="DNA LIGASE 1/3 FAMILY MEMBER"/>
    <property type="match status" value="1"/>
</dbReference>
<reference evidence="15" key="1">
    <citation type="journal article" date="2018" name="Nat. Microbiol.">
        <title>Leveraging single-cell genomics to expand the fungal tree of life.</title>
        <authorList>
            <person name="Ahrendt S.R."/>
            <person name="Quandt C.A."/>
            <person name="Ciobanu D."/>
            <person name="Clum A."/>
            <person name="Salamov A."/>
            <person name="Andreopoulos B."/>
            <person name="Cheng J.F."/>
            <person name="Woyke T."/>
            <person name="Pelin A."/>
            <person name="Henrissat B."/>
            <person name="Reynolds N.K."/>
            <person name="Benny G.L."/>
            <person name="Smith M.E."/>
            <person name="James T.Y."/>
            <person name="Grigoriev I.V."/>
        </authorList>
    </citation>
    <scope>NUCLEOTIDE SEQUENCE [LARGE SCALE GENOMIC DNA]</scope>
</reference>
<evidence type="ECO:0000256" key="11">
    <source>
        <dbReference type="RuleBase" id="RU000617"/>
    </source>
</evidence>
<dbReference type="GO" id="GO:1903461">
    <property type="term" value="P:Okazaki fragment processing involved in mitotic DNA replication"/>
    <property type="evidence" value="ECO:0007669"/>
    <property type="project" value="TreeGrafter"/>
</dbReference>
<accession>A0A4V1IPL7</accession>
<keyword evidence="8 11" id="KW-0233">DNA recombination</keyword>
<evidence type="ECO:0000256" key="12">
    <source>
        <dbReference type="RuleBase" id="RU004196"/>
    </source>
</evidence>
<keyword evidence="7 11" id="KW-0067">ATP-binding</keyword>
<evidence type="ECO:0000256" key="9">
    <source>
        <dbReference type="ARBA" id="ARBA00023204"/>
    </source>
</evidence>
<evidence type="ECO:0000256" key="5">
    <source>
        <dbReference type="ARBA" id="ARBA00022741"/>
    </source>
</evidence>
<comment type="similarity">
    <text evidence="1 12">Belongs to the ATP-dependent DNA ligase family.</text>
</comment>
<dbReference type="EC" id="6.5.1.1" evidence="11"/>
<dbReference type="Proteomes" id="UP000269721">
    <property type="component" value="Unassembled WGS sequence"/>
</dbReference>
<gene>
    <name evidence="14" type="ORF">BDK51DRAFT_2787</name>
</gene>
<evidence type="ECO:0000256" key="6">
    <source>
        <dbReference type="ARBA" id="ARBA00022763"/>
    </source>
</evidence>
<dbReference type="InterPro" id="IPR000977">
    <property type="entry name" value="DNA_ligase_ATP-dep"/>
</dbReference>
<dbReference type="SUPFAM" id="SSF50249">
    <property type="entry name" value="Nucleic acid-binding proteins"/>
    <property type="match status" value="1"/>
</dbReference>
<sequence length="393" mass="44204">RSLEGKLRIGLAEQSVLVSLSHAIALSDPRTKLSEDKCGTALDEAVRTVKQVYSELPTYDEIVPALLKHGVKALPDHCKLRPGIPLKPMLAHPTKSLTEVLNRFENMAFTCEFKYDGERAQIHLLESGDVKIYSRNSEDLSVKYPDIMQRLPKIIGPGVTSFVMDSEAVAWDREQKCILPFQVLSGRKRKDVAAEDVKVQVCVFGFDLLYLNGETLTHKSLVERRVLLHTNFNHVEGEFAFAKHMDGSSVEQIQTFLEESVTGNCEGLMVKTLEQEASYEPSKRSRNWLKLKKDYLDGVGDSLDLVVVGGFTGKGKRTGWYGGYLLACYDPDREEYQTICKIGTGFSEEALAQQAEQFKELIADGPKSYYQYGDSPNVRPDVWFEPKIVRLVL</sequence>
<dbReference type="AlphaFoldDB" id="A0A4V1IPL7"/>
<evidence type="ECO:0000313" key="15">
    <source>
        <dbReference type="Proteomes" id="UP000269721"/>
    </source>
</evidence>
<dbReference type="InterPro" id="IPR016059">
    <property type="entry name" value="DNA_ligase_ATP-dep_CS"/>
</dbReference>
<dbReference type="Gene3D" id="3.30.470.30">
    <property type="entry name" value="DNA ligase/mRNA capping enzyme"/>
    <property type="match status" value="1"/>
</dbReference>
<dbReference type="InterPro" id="IPR036599">
    <property type="entry name" value="DNA_ligase_N_sf"/>
</dbReference>
<dbReference type="PROSITE" id="PS00697">
    <property type="entry name" value="DNA_LIGASE_A1"/>
    <property type="match status" value="1"/>
</dbReference>
<name>A0A4V1IPL7_9FUNG</name>
<evidence type="ECO:0000256" key="4">
    <source>
        <dbReference type="ARBA" id="ARBA00022705"/>
    </source>
</evidence>
<evidence type="ECO:0000256" key="7">
    <source>
        <dbReference type="ARBA" id="ARBA00022840"/>
    </source>
</evidence>
<evidence type="ECO:0000256" key="1">
    <source>
        <dbReference type="ARBA" id="ARBA00007572"/>
    </source>
</evidence>